<keyword evidence="2" id="KW-1185">Reference proteome</keyword>
<sequence length="84" mass="9438">MAQQSVREVHSVIKDRKDGRLIADRLVRYVAQDMHVLGPGKFRILLRTHRKSLRCKVLLLEVSVGLLGPPPVGNDGSKQALMLR</sequence>
<protein>
    <submittedName>
        <fullName evidence="1">Uncharacterized protein</fullName>
    </submittedName>
</protein>
<comment type="caution">
    <text evidence="1">The sequence shown here is derived from an EMBL/GenBank/DDBJ whole genome shotgun (WGS) entry which is preliminary data.</text>
</comment>
<evidence type="ECO:0000313" key="2">
    <source>
        <dbReference type="Proteomes" id="UP000786693"/>
    </source>
</evidence>
<proteinExistence type="predicted"/>
<dbReference type="Proteomes" id="UP000786693">
    <property type="component" value="Unassembled WGS sequence"/>
</dbReference>
<accession>A0ABQ4NRP4</accession>
<dbReference type="EMBL" id="BPFH01000011">
    <property type="protein sequence ID" value="GIT97084.1"/>
    <property type="molecule type" value="Genomic_DNA"/>
</dbReference>
<name>A0ABQ4NRP4_9RHOB</name>
<evidence type="ECO:0000313" key="1">
    <source>
        <dbReference type="EMBL" id="GIT97084.1"/>
    </source>
</evidence>
<reference evidence="1 2" key="1">
    <citation type="submission" date="2021-05" db="EMBL/GenBank/DDBJ databases">
        <title>Bacteria Genome sequencing.</title>
        <authorList>
            <person name="Takabe Y."/>
            <person name="Nakajima Y."/>
            <person name="Suzuki S."/>
            <person name="Shiozaki T."/>
        </authorList>
    </citation>
    <scope>NUCLEOTIDE SEQUENCE [LARGE SCALE GENOMIC DNA]</scope>
    <source>
        <strain evidence="1 2">AI_62</strain>
    </source>
</reference>
<organism evidence="1 2">
    <name type="scientific">Jannaschia pagri</name>
    <dbReference type="NCBI Taxonomy" id="2829797"/>
    <lineage>
        <taxon>Bacteria</taxon>
        <taxon>Pseudomonadati</taxon>
        <taxon>Pseudomonadota</taxon>
        <taxon>Alphaproteobacteria</taxon>
        <taxon>Rhodobacterales</taxon>
        <taxon>Roseobacteraceae</taxon>
        <taxon>Jannaschia</taxon>
    </lineage>
</organism>
<gene>
    <name evidence="1" type="ORF">JANAI62_37070</name>
</gene>